<dbReference type="STRING" id="131112.SAMN04489737_1549"/>
<protein>
    <recommendedName>
        <fullName evidence="3">PKD domain-containing protein</fullName>
    </recommendedName>
</protein>
<dbReference type="OrthoDB" id="5192284at2"/>
<keyword evidence="2" id="KW-1185">Reference proteome</keyword>
<gene>
    <name evidence="1" type="ORF">SAMN04489737_1549</name>
</gene>
<organism evidence="1 2">
    <name type="scientific">Arcanobacterium phocae</name>
    <dbReference type="NCBI Taxonomy" id="131112"/>
    <lineage>
        <taxon>Bacteria</taxon>
        <taxon>Bacillati</taxon>
        <taxon>Actinomycetota</taxon>
        <taxon>Actinomycetes</taxon>
        <taxon>Actinomycetales</taxon>
        <taxon>Actinomycetaceae</taxon>
        <taxon>Arcanobacterium</taxon>
    </lineage>
</organism>
<proteinExistence type="predicted"/>
<evidence type="ECO:0008006" key="3">
    <source>
        <dbReference type="Google" id="ProtNLM"/>
    </source>
</evidence>
<dbReference type="RefSeq" id="WP_091281850.1">
    <property type="nucleotide sequence ID" value="NZ_LT629804.1"/>
</dbReference>
<dbReference type="AlphaFoldDB" id="A0A1H2LL50"/>
<reference evidence="2" key="1">
    <citation type="submission" date="2016-10" db="EMBL/GenBank/DDBJ databases">
        <authorList>
            <person name="Varghese N."/>
            <person name="Submissions S."/>
        </authorList>
    </citation>
    <scope>NUCLEOTIDE SEQUENCE [LARGE SCALE GENOMIC DNA]</scope>
    <source>
        <strain evidence="2">DSM 10002</strain>
    </source>
</reference>
<sequence length="258" mass="28101">MFGLLAYQWILIGLFRAGGDIWSSSADGNAVTIHATREFVLPSVVQGVTEGMPRNGSTLTFPDPTYTMADFCANKPIPSTMHIGQGLGNVIELEKHRKALCDTEKSSDLDIADIAQAVHDQASTIIDHGDLEIQPSGSEVLVNKDVYFLSTAHEHHSSVTVGGHQIDVHLIPQMYKWNFGDGKLMDTLSPGGMWPDGDVQHSYKYGGYVQPDVTVVWKVEAQLPSGAWIKVPGDAETKAIGKELTVVEAHSALTYRSR</sequence>
<evidence type="ECO:0000313" key="2">
    <source>
        <dbReference type="Proteomes" id="UP000214355"/>
    </source>
</evidence>
<dbReference type="GeneID" id="65345275"/>
<evidence type="ECO:0000313" key="1">
    <source>
        <dbReference type="EMBL" id="SDU81554.1"/>
    </source>
</evidence>
<accession>A0A1H2LL50</accession>
<name>A0A1H2LL50_9ACTO</name>
<dbReference type="Proteomes" id="UP000214355">
    <property type="component" value="Chromosome I"/>
</dbReference>
<dbReference type="EMBL" id="LT629804">
    <property type="protein sequence ID" value="SDU81554.1"/>
    <property type="molecule type" value="Genomic_DNA"/>
</dbReference>